<dbReference type="CDD" id="cd00092">
    <property type="entry name" value="HTH_CRP"/>
    <property type="match status" value="1"/>
</dbReference>
<keyword evidence="6" id="KW-1185">Reference proteome</keyword>
<evidence type="ECO:0000256" key="2">
    <source>
        <dbReference type="ARBA" id="ARBA00023125"/>
    </source>
</evidence>
<dbReference type="Proteomes" id="UP000271624">
    <property type="component" value="Unassembled WGS sequence"/>
</dbReference>
<organism evidence="5 6">
    <name type="scientific">Dulcicalothrix desertica PCC 7102</name>
    <dbReference type="NCBI Taxonomy" id="232991"/>
    <lineage>
        <taxon>Bacteria</taxon>
        <taxon>Bacillati</taxon>
        <taxon>Cyanobacteriota</taxon>
        <taxon>Cyanophyceae</taxon>
        <taxon>Nostocales</taxon>
        <taxon>Calotrichaceae</taxon>
        <taxon>Dulcicalothrix</taxon>
    </lineage>
</organism>
<name>A0A433VGI7_9CYAN</name>
<keyword evidence="3" id="KW-0804">Transcription</keyword>
<dbReference type="GO" id="GO:0006355">
    <property type="term" value="P:regulation of DNA-templated transcription"/>
    <property type="evidence" value="ECO:0007669"/>
    <property type="project" value="InterPro"/>
</dbReference>
<feature type="domain" description="HTH crp-type" evidence="4">
    <location>
        <begin position="115"/>
        <end position="190"/>
    </location>
</feature>
<proteinExistence type="predicted"/>
<dbReference type="Gene3D" id="1.10.10.10">
    <property type="entry name" value="Winged helix-like DNA-binding domain superfamily/Winged helix DNA-binding domain"/>
    <property type="match status" value="1"/>
</dbReference>
<reference evidence="5" key="2">
    <citation type="journal article" date="2019" name="Genome Biol. Evol.">
        <title>Day and night: Metabolic profiles and evolutionary relationships of six axenic non-marine cyanobacteria.</title>
        <authorList>
            <person name="Will S.E."/>
            <person name="Henke P."/>
            <person name="Boedeker C."/>
            <person name="Huang S."/>
            <person name="Brinkmann H."/>
            <person name="Rohde M."/>
            <person name="Jarek M."/>
            <person name="Friedl T."/>
            <person name="Seufert S."/>
            <person name="Schumacher M."/>
            <person name="Overmann J."/>
            <person name="Neumann-Schaal M."/>
            <person name="Petersen J."/>
        </authorList>
    </citation>
    <scope>NUCLEOTIDE SEQUENCE [LARGE SCALE GENOMIC DNA]</scope>
    <source>
        <strain evidence="5">PCC 7102</strain>
    </source>
</reference>
<keyword evidence="2" id="KW-0238">DNA-binding</keyword>
<evidence type="ECO:0000256" key="1">
    <source>
        <dbReference type="ARBA" id="ARBA00023015"/>
    </source>
</evidence>
<dbReference type="InterPro" id="IPR014710">
    <property type="entry name" value="RmlC-like_jellyroll"/>
</dbReference>
<dbReference type="SUPFAM" id="SSF51206">
    <property type="entry name" value="cAMP-binding domain-like"/>
    <property type="match status" value="1"/>
</dbReference>
<dbReference type="EMBL" id="RSCL01000009">
    <property type="protein sequence ID" value="RUT05199.1"/>
    <property type="molecule type" value="Genomic_DNA"/>
</dbReference>
<protein>
    <recommendedName>
        <fullName evidence="4">HTH crp-type domain-containing protein</fullName>
    </recommendedName>
</protein>
<evidence type="ECO:0000313" key="5">
    <source>
        <dbReference type="EMBL" id="RUT05199.1"/>
    </source>
</evidence>
<dbReference type="Pfam" id="PF13545">
    <property type="entry name" value="HTH_Crp_2"/>
    <property type="match status" value="1"/>
</dbReference>
<dbReference type="PRINTS" id="PR00034">
    <property type="entry name" value="HTHCRP"/>
</dbReference>
<dbReference type="InterPro" id="IPR036388">
    <property type="entry name" value="WH-like_DNA-bd_sf"/>
</dbReference>
<keyword evidence="1" id="KW-0805">Transcription regulation</keyword>
<dbReference type="InterPro" id="IPR012318">
    <property type="entry name" value="HTH_CRP"/>
</dbReference>
<dbReference type="OrthoDB" id="581549at2"/>
<evidence type="ECO:0000259" key="4">
    <source>
        <dbReference type="PROSITE" id="PS51063"/>
    </source>
</evidence>
<dbReference type="InterPro" id="IPR036390">
    <property type="entry name" value="WH_DNA-bd_sf"/>
</dbReference>
<dbReference type="SUPFAM" id="SSF46785">
    <property type="entry name" value="Winged helix' DNA-binding domain"/>
    <property type="match status" value="1"/>
</dbReference>
<dbReference type="Gene3D" id="2.60.120.10">
    <property type="entry name" value="Jelly Rolls"/>
    <property type="match status" value="1"/>
</dbReference>
<evidence type="ECO:0000256" key="3">
    <source>
        <dbReference type="ARBA" id="ARBA00023163"/>
    </source>
</evidence>
<dbReference type="InterPro" id="IPR018490">
    <property type="entry name" value="cNMP-bd_dom_sf"/>
</dbReference>
<reference evidence="5" key="1">
    <citation type="submission" date="2018-12" db="EMBL/GenBank/DDBJ databases">
        <authorList>
            <person name="Will S."/>
            <person name="Neumann-Schaal M."/>
            <person name="Henke P."/>
        </authorList>
    </citation>
    <scope>NUCLEOTIDE SEQUENCE</scope>
    <source>
        <strain evidence="5">PCC 7102</strain>
    </source>
</reference>
<comment type="caution">
    <text evidence="5">The sequence shown here is derived from an EMBL/GenBank/DDBJ whole genome shotgun (WGS) entry which is preliminary data.</text>
</comment>
<dbReference type="PROSITE" id="PS51063">
    <property type="entry name" value="HTH_CRP_2"/>
    <property type="match status" value="1"/>
</dbReference>
<dbReference type="GO" id="GO:0003677">
    <property type="term" value="F:DNA binding"/>
    <property type="evidence" value="ECO:0007669"/>
    <property type="project" value="UniProtKB-KW"/>
</dbReference>
<gene>
    <name evidence="5" type="ORF">DSM106972_040200</name>
</gene>
<dbReference type="RefSeq" id="WP_127082440.1">
    <property type="nucleotide sequence ID" value="NZ_RSCL01000009.1"/>
</dbReference>
<dbReference type="AlphaFoldDB" id="A0A433VGI7"/>
<evidence type="ECO:0000313" key="6">
    <source>
        <dbReference type="Proteomes" id="UP000271624"/>
    </source>
</evidence>
<accession>A0A433VGI7</accession>
<sequence length="195" mass="21754">MTPLYQVSDSPAVVSKKYFSRRELMPSQNSSVWQIQSGSVRTMTYLDDGTIVTLGIWGAGDIVGSALSTIEPHIIECLSAVEAVALPLDRQNKMVEALAAHVEQAEELMVIRSYRTVDSMLLKLLGWLAKRFGRTVDNGQLIDLRLTNQDVAEILCSTRVTVSRVLTQFEDQGIIQRLPLHRIVLCNQETLRRAG</sequence>
<dbReference type="SMART" id="SM00419">
    <property type="entry name" value="HTH_CRP"/>
    <property type="match status" value="1"/>
</dbReference>